<reference evidence="7" key="1">
    <citation type="submission" date="2020-05" db="EMBL/GenBank/DDBJ databases">
        <authorList>
            <person name="Chiriac C."/>
            <person name="Salcher M."/>
            <person name="Ghai R."/>
            <person name="Kavagutti S V."/>
        </authorList>
    </citation>
    <scope>NUCLEOTIDE SEQUENCE</scope>
</reference>
<accession>A0A6J6V4L9</accession>
<dbReference type="Gene3D" id="1.20.120.1810">
    <property type="match status" value="1"/>
</dbReference>
<dbReference type="GO" id="GO:0006352">
    <property type="term" value="P:DNA-templated transcription initiation"/>
    <property type="evidence" value="ECO:0007669"/>
    <property type="project" value="InterPro"/>
</dbReference>
<dbReference type="SUPFAM" id="SSF88946">
    <property type="entry name" value="Sigma2 domain of RNA polymerase sigma factors"/>
    <property type="match status" value="1"/>
</dbReference>
<evidence type="ECO:0000313" key="7">
    <source>
        <dbReference type="EMBL" id="CAB4766566.1"/>
    </source>
</evidence>
<dbReference type="InterPro" id="IPR014284">
    <property type="entry name" value="RNA_pol_sigma-70_dom"/>
</dbReference>
<gene>
    <name evidence="7" type="ORF">UFOPK2761_03108</name>
</gene>
<dbReference type="PRINTS" id="PR00046">
    <property type="entry name" value="SIGMA70FCT"/>
</dbReference>
<dbReference type="GO" id="GO:0016987">
    <property type="term" value="F:sigma factor activity"/>
    <property type="evidence" value="ECO:0007669"/>
    <property type="project" value="UniProtKB-KW"/>
</dbReference>
<dbReference type="InterPro" id="IPR013324">
    <property type="entry name" value="RNA_pol_sigma_r3/r4-like"/>
</dbReference>
<keyword evidence="2" id="KW-0731">Sigma factor</keyword>
<evidence type="ECO:0000256" key="2">
    <source>
        <dbReference type="ARBA" id="ARBA00023082"/>
    </source>
</evidence>
<evidence type="ECO:0000256" key="1">
    <source>
        <dbReference type="ARBA" id="ARBA00023015"/>
    </source>
</evidence>
<keyword evidence="1" id="KW-0805">Transcription regulation</keyword>
<proteinExistence type="predicted"/>
<dbReference type="AlphaFoldDB" id="A0A6J6V4L9"/>
<dbReference type="InterPro" id="IPR007630">
    <property type="entry name" value="RNA_pol_sigma70_r4"/>
</dbReference>
<dbReference type="Pfam" id="PF04542">
    <property type="entry name" value="Sigma70_r2"/>
    <property type="match status" value="1"/>
</dbReference>
<evidence type="ECO:0000259" key="6">
    <source>
        <dbReference type="Pfam" id="PF04545"/>
    </source>
</evidence>
<keyword evidence="3" id="KW-0238">DNA-binding</keyword>
<dbReference type="NCBIfam" id="TIGR02937">
    <property type="entry name" value="sigma70-ECF"/>
    <property type="match status" value="1"/>
</dbReference>
<dbReference type="InterPro" id="IPR000943">
    <property type="entry name" value="RNA_pol_sigma70"/>
</dbReference>
<dbReference type="Gene3D" id="1.20.140.160">
    <property type="match status" value="1"/>
</dbReference>
<feature type="domain" description="RNA polymerase sigma-70 region 4" evidence="6">
    <location>
        <begin position="245"/>
        <end position="293"/>
    </location>
</feature>
<dbReference type="InterPro" id="IPR007627">
    <property type="entry name" value="RNA_pol_sigma70_r2"/>
</dbReference>
<dbReference type="Pfam" id="PF04545">
    <property type="entry name" value="Sigma70_r4"/>
    <property type="match status" value="1"/>
</dbReference>
<dbReference type="PANTHER" id="PTHR30385:SF4">
    <property type="entry name" value="RNA POLYMERASE SIGMA-E FACTOR"/>
    <property type="match status" value="1"/>
</dbReference>
<dbReference type="SUPFAM" id="SSF88659">
    <property type="entry name" value="Sigma3 and sigma4 domains of RNA polymerase sigma factors"/>
    <property type="match status" value="1"/>
</dbReference>
<evidence type="ECO:0000256" key="3">
    <source>
        <dbReference type="ARBA" id="ARBA00023125"/>
    </source>
</evidence>
<protein>
    <submittedName>
        <fullName evidence="7">Unannotated protein</fullName>
    </submittedName>
</protein>
<dbReference type="GO" id="GO:0003677">
    <property type="term" value="F:DNA binding"/>
    <property type="evidence" value="ECO:0007669"/>
    <property type="project" value="UniProtKB-KW"/>
</dbReference>
<evidence type="ECO:0000259" key="5">
    <source>
        <dbReference type="Pfam" id="PF04542"/>
    </source>
</evidence>
<dbReference type="PANTHER" id="PTHR30385">
    <property type="entry name" value="SIGMA FACTOR F FLAGELLAR"/>
    <property type="match status" value="1"/>
</dbReference>
<feature type="domain" description="RNA polymerase sigma-70 region 2" evidence="5">
    <location>
        <begin position="78"/>
        <end position="147"/>
    </location>
</feature>
<keyword evidence="4" id="KW-0804">Transcription</keyword>
<evidence type="ECO:0000256" key="4">
    <source>
        <dbReference type="ARBA" id="ARBA00023163"/>
    </source>
</evidence>
<organism evidence="7">
    <name type="scientific">freshwater metagenome</name>
    <dbReference type="NCBI Taxonomy" id="449393"/>
    <lineage>
        <taxon>unclassified sequences</taxon>
        <taxon>metagenomes</taxon>
        <taxon>ecological metagenomes</taxon>
    </lineage>
</organism>
<dbReference type="EMBL" id="CAEZYQ010000036">
    <property type="protein sequence ID" value="CAB4766566.1"/>
    <property type="molecule type" value="Genomic_DNA"/>
</dbReference>
<dbReference type="InterPro" id="IPR013325">
    <property type="entry name" value="RNA_pol_sigma_r2"/>
</dbReference>
<sequence length="300" mass="33327">MTTSPLDDRREVRTDDVVPLVRRQPTAPADADHRIQDALSVRRLTDAQRSEQTAELLARAHAAGVSPEERAACLDRVVELNMRVAEAVARRYARKSIPVEDLTQVAYLALVRAVRSFDPSHERDLLSYAVPTMTGEIRRHFRDHSWTIRPPREVQRAHGRLVRSGASLDRIDEASVSALADEVEESVDVVREALAARSCFSLLSLDTPPGAEGGEGEAAVLREVGDPGHEADLARTEARLVVAPLLRTLSPRERDLLRLRFADELPQREIASRLGMSQIQVSRLLQRLLLQLRGALAEAC</sequence>
<name>A0A6J6V4L9_9ZZZZ</name>